<protein>
    <submittedName>
        <fullName evidence="2">Uncharacterized protein</fullName>
    </submittedName>
</protein>
<feature type="coiled-coil region" evidence="1">
    <location>
        <begin position="24"/>
        <end position="54"/>
    </location>
</feature>
<keyword evidence="1" id="KW-0175">Coiled coil</keyword>
<dbReference type="EMBL" id="CAAALY010257549">
    <property type="protein sequence ID" value="VEL38326.1"/>
    <property type="molecule type" value="Genomic_DNA"/>
</dbReference>
<evidence type="ECO:0000256" key="1">
    <source>
        <dbReference type="SAM" id="Coils"/>
    </source>
</evidence>
<dbReference type="AlphaFoldDB" id="A0A448XJQ3"/>
<accession>A0A448XJQ3</accession>
<name>A0A448XJQ3_9PLAT</name>
<organism evidence="2 3">
    <name type="scientific">Protopolystoma xenopodis</name>
    <dbReference type="NCBI Taxonomy" id="117903"/>
    <lineage>
        <taxon>Eukaryota</taxon>
        <taxon>Metazoa</taxon>
        <taxon>Spiralia</taxon>
        <taxon>Lophotrochozoa</taxon>
        <taxon>Platyhelminthes</taxon>
        <taxon>Monogenea</taxon>
        <taxon>Polyopisthocotylea</taxon>
        <taxon>Polystomatidea</taxon>
        <taxon>Polystomatidae</taxon>
        <taxon>Protopolystoma</taxon>
    </lineage>
</organism>
<proteinExistence type="predicted"/>
<gene>
    <name evidence="2" type="ORF">PXEA_LOCUS31766</name>
</gene>
<keyword evidence="3" id="KW-1185">Reference proteome</keyword>
<sequence length="82" mass="9327">MYVTSAGTTGFPVQATAVTTMANQQQQQSHHQQLQQQVQQQQQQQQAIANAQQQLHQLAYAAATHQLPGERHFHYYLYAYAD</sequence>
<comment type="caution">
    <text evidence="2">The sequence shown here is derived from an EMBL/GenBank/DDBJ whole genome shotgun (WGS) entry which is preliminary data.</text>
</comment>
<reference evidence="2" key="1">
    <citation type="submission" date="2018-11" db="EMBL/GenBank/DDBJ databases">
        <authorList>
            <consortium name="Pathogen Informatics"/>
        </authorList>
    </citation>
    <scope>NUCLEOTIDE SEQUENCE</scope>
</reference>
<dbReference type="Proteomes" id="UP000784294">
    <property type="component" value="Unassembled WGS sequence"/>
</dbReference>
<evidence type="ECO:0000313" key="3">
    <source>
        <dbReference type="Proteomes" id="UP000784294"/>
    </source>
</evidence>
<evidence type="ECO:0000313" key="2">
    <source>
        <dbReference type="EMBL" id="VEL38326.1"/>
    </source>
</evidence>